<keyword evidence="3" id="KW-1185">Reference proteome</keyword>
<evidence type="ECO:0008006" key="4">
    <source>
        <dbReference type="Google" id="ProtNLM"/>
    </source>
</evidence>
<sequence>MNTSIKKSSINEFLISVFVIISVIFPGDIFSIKKILFLIICFFNFKLIFNSLFKKGNNLFSFFGFIFPTFLILYSFLLTGDLLTSFARSFAPYLFLMIFIIKYYEINYEKILIKSIYIILLITLLLVSFDLSNIININQSGLLRSIMYDYRIGIMGKSEEYPFYYKVFMYTSPLLVFLMFKKFSEHKYIGMILVLVALVLSGTRANVIFPIFFLVFYYVFLVGDRSKLIKYGLVFLSILLMLVFYSSIVDSFYDAFILRGETSDTIRRGHIDGIRELIQNNPFIIIFGSGMGSSFFSYGRDSFVSSIEWSYIDMWRQMGFVLFSLFMTFLLVPLFYNNKSGSYKKIAYVTYLFIAATNPLLFSSTGYLAYLYIYYDLQKTKGISSD</sequence>
<keyword evidence="1" id="KW-1133">Transmembrane helix</keyword>
<protein>
    <recommendedName>
        <fullName evidence="4">O-antigen ligase domain-containing protein</fullName>
    </recommendedName>
</protein>
<keyword evidence="1" id="KW-0812">Transmembrane</keyword>
<feature type="transmembrane region" description="Helical" evidence="1">
    <location>
        <begin position="116"/>
        <end position="135"/>
    </location>
</feature>
<keyword evidence="1" id="KW-0472">Membrane</keyword>
<dbReference type="RefSeq" id="WP_105958932.1">
    <property type="nucleotide sequence ID" value="NZ_PVNS01000006.1"/>
</dbReference>
<reference evidence="2 3" key="1">
    <citation type="submission" date="2018-03" db="EMBL/GenBank/DDBJ databases">
        <title>Bacillus urumqiensis sp. nov., a moderately haloalkaliphilic bacterium isolated from a salt lake.</title>
        <authorList>
            <person name="Zhao B."/>
            <person name="Liao Z."/>
        </authorList>
    </citation>
    <scope>NUCLEOTIDE SEQUENCE [LARGE SCALE GENOMIC DNA]</scope>
    <source>
        <strain evidence="2 3">BZ-SZ-XJ18</strain>
    </source>
</reference>
<feature type="transmembrane region" description="Helical" evidence="1">
    <location>
        <begin position="60"/>
        <end position="80"/>
    </location>
</feature>
<dbReference type="Proteomes" id="UP000243650">
    <property type="component" value="Unassembled WGS sequence"/>
</dbReference>
<feature type="transmembrane region" description="Helical" evidence="1">
    <location>
        <begin position="12"/>
        <end position="29"/>
    </location>
</feature>
<accession>A0A2P6MHT1</accession>
<feature type="transmembrane region" description="Helical" evidence="1">
    <location>
        <begin position="277"/>
        <end position="298"/>
    </location>
</feature>
<evidence type="ECO:0000256" key="1">
    <source>
        <dbReference type="SAM" id="Phobius"/>
    </source>
</evidence>
<gene>
    <name evidence="2" type="ORF">C6I21_08030</name>
</gene>
<evidence type="ECO:0000313" key="3">
    <source>
        <dbReference type="Proteomes" id="UP000243650"/>
    </source>
</evidence>
<name>A0A2P6MHT1_ALKUR</name>
<dbReference type="EMBL" id="PVNS01000006">
    <property type="protein sequence ID" value="PRO65836.1"/>
    <property type="molecule type" value="Genomic_DNA"/>
</dbReference>
<proteinExistence type="predicted"/>
<dbReference type="AlphaFoldDB" id="A0A2P6MHT1"/>
<comment type="caution">
    <text evidence="2">The sequence shown here is derived from an EMBL/GenBank/DDBJ whole genome shotgun (WGS) entry which is preliminary data.</text>
</comment>
<feature type="transmembrane region" description="Helical" evidence="1">
    <location>
        <begin position="318"/>
        <end position="336"/>
    </location>
</feature>
<feature type="transmembrane region" description="Helical" evidence="1">
    <location>
        <begin position="86"/>
        <end position="104"/>
    </location>
</feature>
<feature type="transmembrane region" description="Helical" evidence="1">
    <location>
        <begin position="192"/>
        <end position="219"/>
    </location>
</feature>
<feature type="transmembrane region" description="Helical" evidence="1">
    <location>
        <begin position="231"/>
        <end position="256"/>
    </location>
</feature>
<dbReference type="OrthoDB" id="1086376at2"/>
<feature type="transmembrane region" description="Helical" evidence="1">
    <location>
        <begin position="348"/>
        <end position="375"/>
    </location>
</feature>
<organism evidence="2 3">
    <name type="scientific">Alkalicoccus urumqiensis</name>
    <name type="common">Bacillus urumqiensis</name>
    <dbReference type="NCBI Taxonomy" id="1548213"/>
    <lineage>
        <taxon>Bacteria</taxon>
        <taxon>Bacillati</taxon>
        <taxon>Bacillota</taxon>
        <taxon>Bacilli</taxon>
        <taxon>Bacillales</taxon>
        <taxon>Bacillaceae</taxon>
        <taxon>Alkalicoccus</taxon>
    </lineage>
</organism>
<feature type="transmembrane region" description="Helical" evidence="1">
    <location>
        <begin position="163"/>
        <end position="180"/>
    </location>
</feature>
<evidence type="ECO:0000313" key="2">
    <source>
        <dbReference type="EMBL" id="PRO65836.1"/>
    </source>
</evidence>
<feature type="transmembrane region" description="Helical" evidence="1">
    <location>
        <begin position="35"/>
        <end position="53"/>
    </location>
</feature>